<keyword evidence="6 8" id="KW-0067">ATP-binding</keyword>
<comment type="similarity">
    <text evidence="2 8">Belongs to the pantothenate synthetase family.</text>
</comment>
<comment type="caution">
    <text evidence="9">The sequence shown here is derived from an EMBL/GenBank/DDBJ whole genome shotgun (WGS) entry which is preliminary data.</text>
</comment>
<dbReference type="GO" id="GO:0005524">
    <property type="term" value="F:ATP binding"/>
    <property type="evidence" value="ECO:0007669"/>
    <property type="project" value="UniProtKB-KW"/>
</dbReference>
<keyword evidence="8" id="KW-0963">Cytoplasm</keyword>
<comment type="pathway">
    <text evidence="1 8">Cofactor biosynthesis; (R)-pantothenate biosynthesis; (R)-pantothenate from (R)-pantoate and beta-alanine: step 1/1.</text>
</comment>
<keyword evidence="10" id="KW-1185">Reference proteome</keyword>
<dbReference type="NCBIfam" id="TIGR00125">
    <property type="entry name" value="cyt_tran_rel"/>
    <property type="match status" value="1"/>
</dbReference>
<feature type="binding site" evidence="8">
    <location>
        <begin position="185"/>
        <end position="188"/>
    </location>
    <ligand>
        <name>ATP</name>
        <dbReference type="ChEBI" id="CHEBI:30616"/>
    </ligand>
</feature>
<sequence>MQVRTIEVLQSELHKVKNRGEIIGLVPTMGALHDGHLALVNHAFESCDCVVVSIFVNPTQFNNASDLNHYPRDVERDVELLQKNKANTIIFTPSVEEIYKESVKAEEFDFGSITQFMEGEFRQGHFNGVGTIIKHLFEIVQPHKAFFGEKDYQQLRLIKKLVQITKQPVEVIGSPTYRETSGLAKSSRNKRLNKKQLETATLIYQALTFAKDNFNQLSIAEIKHQVIQLFEQEHQLELEYFEIASTHDLVPTETKKAEVTYRAFIAAVINEVRLIDNMALN</sequence>
<protein>
    <recommendedName>
        <fullName evidence="8">Pantothenate synthetase</fullName>
        <shortName evidence="8">PS</shortName>
        <ecNumber evidence="8">6.3.2.1</ecNumber>
    </recommendedName>
    <alternativeName>
        <fullName evidence="8">Pantoate--beta-alanine ligase</fullName>
    </alternativeName>
    <alternativeName>
        <fullName evidence="8">Pantoate-activating enzyme</fullName>
    </alternativeName>
</protein>
<dbReference type="GO" id="GO:0004592">
    <property type="term" value="F:pantoate-beta-alanine ligase activity"/>
    <property type="evidence" value="ECO:0007669"/>
    <property type="project" value="UniProtKB-UniRule"/>
</dbReference>
<accession>A0A967E1X0</accession>
<reference evidence="9" key="1">
    <citation type="submission" date="2020-03" db="EMBL/GenBank/DDBJ databases">
        <title>Psychroflexus Maritimus sp. nov., isolate from marine sediment.</title>
        <authorList>
            <person name="Zhong Y.-L."/>
        </authorList>
    </citation>
    <scope>NUCLEOTIDE SEQUENCE</scope>
    <source>
        <strain evidence="9">C1</strain>
    </source>
</reference>
<feature type="binding site" evidence="8">
    <location>
        <position position="60"/>
    </location>
    <ligand>
        <name>beta-alanine</name>
        <dbReference type="ChEBI" id="CHEBI:57966"/>
    </ligand>
</feature>
<comment type="caution">
    <text evidence="8">Lacks conserved residue(s) required for the propagation of feature annotation.</text>
</comment>
<dbReference type="HAMAP" id="MF_00158">
    <property type="entry name" value="PanC"/>
    <property type="match status" value="1"/>
</dbReference>
<dbReference type="Proteomes" id="UP000643701">
    <property type="component" value="Unassembled WGS sequence"/>
</dbReference>
<dbReference type="GO" id="GO:0015940">
    <property type="term" value="P:pantothenate biosynthetic process"/>
    <property type="evidence" value="ECO:0007669"/>
    <property type="project" value="UniProtKB-UniRule"/>
</dbReference>
<name>A0A967E1X0_9FLAO</name>
<dbReference type="InterPro" id="IPR004821">
    <property type="entry name" value="Cyt_trans-like"/>
</dbReference>
<keyword evidence="3 8" id="KW-0436">Ligase</keyword>
<keyword evidence="4 8" id="KW-0566">Pantothenate biosynthesis</keyword>
<dbReference type="NCBIfam" id="TIGR00018">
    <property type="entry name" value="panC"/>
    <property type="match status" value="1"/>
</dbReference>
<dbReference type="RefSeq" id="WP_166399476.1">
    <property type="nucleotide sequence ID" value="NZ_JAANAS010000033.1"/>
</dbReference>
<feature type="binding site" evidence="8">
    <location>
        <begin position="148"/>
        <end position="151"/>
    </location>
    <ligand>
        <name>ATP</name>
        <dbReference type="ChEBI" id="CHEBI:30616"/>
    </ligand>
</feature>
<comment type="function">
    <text evidence="8">Catalyzes the condensation of pantoate with beta-alanine in an ATP-dependent reaction via a pantoyl-adenylate intermediate.</text>
</comment>
<evidence type="ECO:0000256" key="6">
    <source>
        <dbReference type="ARBA" id="ARBA00022840"/>
    </source>
</evidence>
<dbReference type="EC" id="6.3.2.1" evidence="8"/>
<dbReference type="SUPFAM" id="SSF52374">
    <property type="entry name" value="Nucleotidylyl transferase"/>
    <property type="match status" value="1"/>
</dbReference>
<comment type="subunit">
    <text evidence="8">Homodimer.</text>
</comment>
<dbReference type="PANTHER" id="PTHR21299">
    <property type="entry name" value="CYTIDYLATE KINASE/PANTOATE-BETA-ALANINE LIGASE"/>
    <property type="match status" value="1"/>
</dbReference>
<dbReference type="AlphaFoldDB" id="A0A967E1X0"/>
<gene>
    <name evidence="8" type="primary">panC</name>
    <name evidence="9" type="ORF">G7034_02975</name>
</gene>
<comment type="miscellaneous">
    <text evidence="8">The reaction proceeds by a bi uni uni bi ping pong mechanism.</text>
</comment>
<dbReference type="EMBL" id="JAANAS010000033">
    <property type="protein sequence ID" value="NGZ89209.1"/>
    <property type="molecule type" value="Genomic_DNA"/>
</dbReference>
<dbReference type="Gene3D" id="3.40.50.620">
    <property type="entry name" value="HUPs"/>
    <property type="match status" value="1"/>
</dbReference>
<evidence type="ECO:0000256" key="5">
    <source>
        <dbReference type="ARBA" id="ARBA00022741"/>
    </source>
</evidence>
<feature type="binding site" evidence="8">
    <location>
        <begin position="29"/>
        <end position="36"/>
    </location>
    <ligand>
        <name>ATP</name>
        <dbReference type="ChEBI" id="CHEBI:30616"/>
    </ligand>
</feature>
<dbReference type="PANTHER" id="PTHR21299:SF1">
    <property type="entry name" value="PANTOATE--BETA-ALANINE LIGASE"/>
    <property type="match status" value="1"/>
</dbReference>
<dbReference type="Pfam" id="PF02569">
    <property type="entry name" value="Pantoate_ligase"/>
    <property type="match status" value="1"/>
</dbReference>
<dbReference type="InterPro" id="IPR003721">
    <property type="entry name" value="Pantoate_ligase"/>
</dbReference>
<evidence type="ECO:0000256" key="8">
    <source>
        <dbReference type="HAMAP-Rule" id="MF_00158"/>
    </source>
</evidence>
<dbReference type="GO" id="GO:0005829">
    <property type="term" value="C:cytosol"/>
    <property type="evidence" value="ECO:0007669"/>
    <property type="project" value="TreeGrafter"/>
</dbReference>
<dbReference type="InterPro" id="IPR042176">
    <property type="entry name" value="Pantoate_ligase_C"/>
</dbReference>
<evidence type="ECO:0000256" key="7">
    <source>
        <dbReference type="ARBA" id="ARBA00048258"/>
    </source>
</evidence>
<keyword evidence="5 8" id="KW-0547">Nucleotide-binding</keyword>
<evidence type="ECO:0000313" key="9">
    <source>
        <dbReference type="EMBL" id="NGZ89209.1"/>
    </source>
</evidence>
<evidence type="ECO:0000256" key="4">
    <source>
        <dbReference type="ARBA" id="ARBA00022655"/>
    </source>
</evidence>
<evidence type="ECO:0000256" key="2">
    <source>
        <dbReference type="ARBA" id="ARBA00009256"/>
    </source>
</evidence>
<evidence type="ECO:0000313" key="10">
    <source>
        <dbReference type="Proteomes" id="UP000643701"/>
    </source>
</evidence>
<dbReference type="Gene3D" id="3.30.1300.10">
    <property type="entry name" value="Pantoate-beta-alanine ligase, C-terminal domain"/>
    <property type="match status" value="1"/>
</dbReference>
<evidence type="ECO:0000256" key="3">
    <source>
        <dbReference type="ARBA" id="ARBA00022598"/>
    </source>
</evidence>
<organism evidence="9 10">
    <name type="scientific">Psychroflexus maritimus</name>
    <dbReference type="NCBI Taxonomy" id="2714865"/>
    <lineage>
        <taxon>Bacteria</taxon>
        <taxon>Pseudomonadati</taxon>
        <taxon>Bacteroidota</taxon>
        <taxon>Flavobacteriia</taxon>
        <taxon>Flavobacteriales</taxon>
        <taxon>Flavobacteriaceae</taxon>
        <taxon>Psychroflexus</taxon>
    </lineage>
</organism>
<feature type="active site" description="Proton donor" evidence="8">
    <location>
        <position position="36"/>
    </location>
</feature>
<comment type="catalytic activity">
    <reaction evidence="7 8">
        <text>(R)-pantoate + beta-alanine + ATP = (R)-pantothenate + AMP + diphosphate + H(+)</text>
        <dbReference type="Rhea" id="RHEA:10912"/>
        <dbReference type="ChEBI" id="CHEBI:15378"/>
        <dbReference type="ChEBI" id="CHEBI:15980"/>
        <dbReference type="ChEBI" id="CHEBI:29032"/>
        <dbReference type="ChEBI" id="CHEBI:30616"/>
        <dbReference type="ChEBI" id="CHEBI:33019"/>
        <dbReference type="ChEBI" id="CHEBI:57966"/>
        <dbReference type="ChEBI" id="CHEBI:456215"/>
        <dbReference type="EC" id="6.3.2.1"/>
    </reaction>
</comment>
<dbReference type="InterPro" id="IPR014729">
    <property type="entry name" value="Rossmann-like_a/b/a_fold"/>
</dbReference>
<evidence type="ECO:0000256" key="1">
    <source>
        <dbReference type="ARBA" id="ARBA00004990"/>
    </source>
</evidence>
<proteinExistence type="inferred from homology"/>
<feature type="binding site" evidence="8">
    <location>
        <position position="60"/>
    </location>
    <ligand>
        <name>(R)-pantoate</name>
        <dbReference type="ChEBI" id="CHEBI:15980"/>
    </ligand>
</feature>
<feature type="binding site" evidence="8">
    <location>
        <position position="154"/>
    </location>
    <ligand>
        <name>(R)-pantoate</name>
        <dbReference type="ChEBI" id="CHEBI:15980"/>
    </ligand>
</feature>
<comment type="subcellular location">
    <subcellularLocation>
        <location evidence="8">Cytoplasm</location>
    </subcellularLocation>
</comment>